<feature type="compositionally biased region" description="Low complexity" evidence="1">
    <location>
        <begin position="89"/>
        <end position="100"/>
    </location>
</feature>
<dbReference type="PANTHER" id="PTHR34802:SF1">
    <property type="entry name" value="CHORISMATE SYNTHASE"/>
    <property type="match status" value="1"/>
</dbReference>
<name>A0AAV6L1A8_9ERIC</name>
<sequence>MAVLSERMKMSGKAKEDRWAELHKATPKSSKVTYRDVLLVPFKKIRKDLPRRVDRSRSRESDASCTSLFDMQKILRTGLLSHESRVSRRGSSSAARGDSGNPSRGSGRKRDGHSRGWNNQDGGSKCDRDSGNESHYGPRSQYFRQFPGDGLLGSGTSPNVFQCTAGTSAPKIEAQLQYELRKGDNPYRLPRSYKEIPKAGRGSDSYTKEAQNSAESLNKERVEDKKPKGGTVTSKLDGFPISVAGDNILHLGDKYQSDVTSSRGIKSGYLFEITQVDNTQVNQSYDDDWAAIVSILLKEQESELSAIPEIAPNLPTVESELNPVPDSNDLASEYCLPDEDSLISFDDLIIPQHFVSTSGGSSSKDCMLPPNVKTEVSDKYLAQSVMHWDERSTVPGYYGVTSLENLYHNQHSQLSYPQFCLPQTNPGRPSFQGLYSHQAQMNCQKKFLDPNTTCGTSPLEPHFNARCRPSGSKAKSKKPDPFSCYSLLQQPTVFPHYQPNELYMAQVASLAQGLNRMEMRPSIYQQLSHDGFRLPNPDPSGGAGYSNQVSSNNFTKTNREQSCHGGSKQLGQGYWWGH</sequence>
<protein>
    <submittedName>
        <fullName evidence="2">Uncharacterized protein</fullName>
    </submittedName>
</protein>
<feature type="region of interest" description="Disordered" evidence="1">
    <location>
        <begin position="183"/>
        <end position="233"/>
    </location>
</feature>
<keyword evidence="3" id="KW-1185">Reference proteome</keyword>
<organism evidence="2 3">
    <name type="scientific">Rhododendron griersonianum</name>
    <dbReference type="NCBI Taxonomy" id="479676"/>
    <lineage>
        <taxon>Eukaryota</taxon>
        <taxon>Viridiplantae</taxon>
        <taxon>Streptophyta</taxon>
        <taxon>Embryophyta</taxon>
        <taxon>Tracheophyta</taxon>
        <taxon>Spermatophyta</taxon>
        <taxon>Magnoliopsida</taxon>
        <taxon>eudicotyledons</taxon>
        <taxon>Gunneridae</taxon>
        <taxon>Pentapetalae</taxon>
        <taxon>asterids</taxon>
        <taxon>Ericales</taxon>
        <taxon>Ericaceae</taxon>
        <taxon>Ericoideae</taxon>
        <taxon>Rhodoreae</taxon>
        <taxon>Rhododendron</taxon>
    </lineage>
</organism>
<evidence type="ECO:0000256" key="1">
    <source>
        <dbReference type="SAM" id="MobiDB-lite"/>
    </source>
</evidence>
<feature type="region of interest" description="Disordered" evidence="1">
    <location>
        <begin position="529"/>
        <end position="566"/>
    </location>
</feature>
<comment type="caution">
    <text evidence="2">The sequence shown here is derived from an EMBL/GenBank/DDBJ whole genome shotgun (WGS) entry which is preliminary data.</text>
</comment>
<dbReference type="PANTHER" id="PTHR34802">
    <property type="entry name" value="CHORISMATE SYNTHASE"/>
    <property type="match status" value="1"/>
</dbReference>
<reference evidence="2" key="1">
    <citation type="submission" date="2020-08" db="EMBL/GenBank/DDBJ databases">
        <title>Plant Genome Project.</title>
        <authorList>
            <person name="Zhang R.-G."/>
        </authorList>
    </citation>
    <scope>NUCLEOTIDE SEQUENCE</scope>
    <source>
        <strain evidence="2">WSP0</strain>
        <tissue evidence="2">Leaf</tissue>
    </source>
</reference>
<feature type="compositionally biased region" description="Polar residues" evidence="1">
    <location>
        <begin position="545"/>
        <end position="556"/>
    </location>
</feature>
<dbReference type="Proteomes" id="UP000823749">
    <property type="component" value="Chromosome 3"/>
</dbReference>
<feature type="region of interest" description="Disordered" evidence="1">
    <location>
        <begin position="80"/>
        <end position="151"/>
    </location>
</feature>
<dbReference type="EMBL" id="JACTNZ010000003">
    <property type="protein sequence ID" value="KAG5558666.1"/>
    <property type="molecule type" value="Genomic_DNA"/>
</dbReference>
<proteinExistence type="predicted"/>
<feature type="compositionally biased region" description="Basic and acidic residues" evidence="1">
    <location>
        <begin position="1"/>
        <end position="24"/>
    </location>
</feature>
<evidence type="ECO:0000313" key="3">
    <source>
        <dbReference type="Proteomes" id="UP000823749"/>
    </source>
</evidence>
<dbReference type="AlphaFoldDB" id="A0AAV6L1A8"/>
<gene>
    <name evidence="2" type="ORF">RHGRI_008576</name>
</gene>
<accession>A0AAV6L1A8</accession>
<feature type="compositionally biased region" description="Polar residues" evidence="1">
    <location>
        <begin position="204"/>
        <end position="216"/>
    </location>
</feature>
<feature type="region of interest" description="Disordered" evidence="1">
    <location>
        <begin position="1"/>
        <end position="30"/>
    </location>
</feature>
<evidence type="ECO:0000313" key="2">
    <source>
        <dbReference type="EMBL" id="KAG5558666.1"/>
    </source>
</evidence>
<feature type="compositionally biased region" description="Basic and acidic residues" evidence="1">
    <location>
        <begin position="217"/>
        <end position="227"/>
    </location>
</feature>